<evidence type="ECO:0000256" key="2">
    <source>
        <dbReference type="ARBA" id="ARBA00022737"/>
    </source>
</evidence>
<keyword evidence="1" id="KW-0433">Leucine-rich repeat</keyword>
<dbReference type="Proteomes" id="UP001295423">
    <property type="component" value="Unassembled WGS sequence"/>
</dbReference>
<dbReference type="Pfam" id="PF13855">
    <property type="entry name" value="LRR_8"/>
    <property type="match status" value="1"/>
</dbReference>
<protein>
    <recommendedName>
        <fullName evidence="5">EGF-like domain-containing protein</fullName>
    </recommendedName>
</protein>
<keyword evidence="4" id="KW-1133">Transmembrane helix</keyword>
<sequence>MTTTTTQDEKEGRTPIETAEELKEILAKLELEYEKIKERVGKNAANVRELQHKLPKEEKEEVASDEGESWRVIGSGEFTDEPKTEENIFELPKDVYSFMATYSWKSNPFWLALIVVFGLQFVLLFLLLANQTDFQSDNPLQLPENVEISVRVSQVLLMVIAMFQQDDLLVGIETLVEGPPLVFLGKEKFKHLSRIQWNISCLIRMATGILGLLAAFILSIQSSTVFDVVLNVLGVEFVSNLDNVAFDLACKGYFGRYAKIATQDVSEATFHREKHQAWIKRVLHIIIALSVLSLILAGLVFIFYRQDSNFLSIREIQVQFDDDIVPFLGLFSGCYTAVENSRLRYFGDRRLFYVQDGFPQGGKFGFCSSFDNGESGWTFFVGDFRNPCGSYLMRSEDTQTFSILEAAETLEWFTAGEEEEPVGHIEISEMTNRADDCGHTYFEASFEACPVIQALGSISLHKLIGTNVSDNDSVTQIEEIRERGVLDPAVAHAIYYGESDSAPVGVYDLIFFAGRRWIWTTTDNIPGLQNATSPSKITDYFYSPTEGSSSLGLFRLVESLLATGGNQWVRFMSEPVDADTESPLGLEWFYPLYNDETLGANANDDSAYSSIIPKMAFPPPDTSRLLDSESSPSCQFCDLLKNPCFFDGECNEQTGVCNCRHGATGALCRDRPLANGICNLFFNSAEHDYDGGDCCASTCTGAFCGQDDVLDPYVRGVPSFNWLDASDSGDMFEITSKDDEWIEQVEGTTIAFGVNVTANLTYQFPPLRYEHCIDPDLAVIRIEVLPSPLLEESNNDLVFDGITLQCEDTTYLKTPIFRVSNYNVTMFSEVVRIPYGSHCAFGFQGPGYFRGVSLLAEGNAKPFINLQQSCSVDVYIPQSKCVWETFAEDSISVSSVGDPNCESSTNEVNEIRQISEVELDALGSDPILDGFCQQDPFQLLERFHVWDILSRGSGELVRASVGHVCDGGWNTGVFSVSCNRDRRISGLALKAGANASFVDSMTLNVKHFANLKRVEVQSGTGPVDRLLEEMATLNLTSITLGSDVLPSQIGLLQSLKDLRLTSGMLTSLPTEIGVLSNLEVLESHETSLRSLPSEIGSLTSLLTLDIGGNELISVATEIGLLERLEMLSLERNALSSLPSQIGLLSGLQQLLIQSNRISTLPSEIGMMTSLRSMDLANNTLVSLPSEIGRLSMLTSLDVTNNKNLSQIPAEVLAMTSLEVYV</sequence>
<accession>A0AAD2FKP9</accession>
<dbReference type="InterPro" id="IPR032675">
    <property type="entry name" value="LRR_dom_sf"/>
</dbReference>
<dbReference type="SMART" id="SM00369">
    <property type="entry name" value="LRR_TYP"/>
    <property type="match status" value="5"/>
</dbReference>
<name>A0AAD2FKP9_9STRA</name>
<dbReference type="PANTHER" id="PTHR48051:SF1">
    <property type="entry name" value="RAS SUPPRESSOR PROTEIN 1"/>
    <property type="match status" value="1"/>
</dbReference>
<evidence type="ECO:0000259" key="5">
    <source>
        <dbReference type="PROSITE" id="PS00022"/>
    </source>
</evidence>
<evidence type="ECO:0000256" key="1">
    <source>
        <dbReference type="ARBA" id="ARBA00022614"/>
    </source>
</evidence>
<comment type="caution">
    <text evidence="6">The sequence shown here is derived from an EMBL/GenBank/DDBJ whole genome shotgun (WGS) entry which is preliminary data.</text>
</comment>
<evidence type="ECO:0000256" key="3">
    <source>
        <dbReference type="SAM" id="Coils"/>
    </source>
</evidence>
<feature type="transmembrane region" description="Helical" evidence="4">
    <location>
        <begin position="282"/>
        <end position="304"/>
    </location>
</feature>
<dbReference type="PANTHER" id="PTHR48051">
    <property type="match status" value="1"/>
</dbReference>
<keyword evidence="2" id="KW-0677">Repeat</keyword>
<keyword evidence="7" id="KW-1185">Reference proteome</keyword>
<evidence type="ECO:0000313" key="6">
    <source>
        <dbReference type="EMBL" id="CAJ1945940.1"/>
    </source>
</evidence>
<keyword evidence="4" id="KW-0812">Transmembrane</keyword>
<dbReference type="SUPFAM" id="SSF52058">
    <property type="entry name" value="L domain-like"/>
    <property type="match status" value="1"/>
</dbReference>
<organism evidence="6 7">
    <name type="scientific">Cylindrotheca closterium</name>
    <dbReference type="NCBI Taxonomy" id="2856"/>
    <lineage>
        <taxon>Eukaryota</taxon>
        <taxon>Sar</taxon>
        <taxon>Stramenopiles</taxon>
        <taxon>Ochrophyta</taxon>
        <taxon>Bacillariophyta</taxon>
        <taxon>Bacillariophyceae</taxon>
        <taxon>Bacillariophycidae</taxon>
        <taxon>Bacillariales</taxon>
        <taxon>Bacillariaceae</taxon>
        <taxon>Cylindrotheca</taxon>
    </lineage>
</organism>
<dbReference type="GO" id="GO:0005737">
    <property type="term" value="C:cytoplasm"/>
    <property type="evidence" value="ECO:0007669"/>
    <property type="project" value="TreeGrafter"/>
</dbReference>
<dbReference type="CDD" id="cd00055">
    <property type="entry name" value="EGF_Lam"/>
    <property type="match status" value="1"/>
</dbReference>
<proteinExistence type="predicted"/>
<feature type="transmembrane region" description="Helical" evidence="4">
    <location>
        <begin position="195"/>
        <end position="218"/>
    </location>
</feature>
<evidence type="ECO:0000256" key="4">
    <source>
        <dbReference type="SAM" id="Phobius"/>
    </source>
</evidence>
<dbReference type="EMBL" id="CAKOGP040001557">
    <property type="protein sequence ID" value="CAJ1945940.1"/>
    <property type="molecule type" value="Genomic_DNA"/>
</dbReference>
<reference evidence="6" key="1">
    <citation type="submission" date="2023-08" db="EMBL/GenBank/DDBJ databases">
        <authorList>
            <person name="Audoor S."/>
            <person name="Bilcke G."/>
        </authorList>
    </citation>
    <scope>NUCLEOTIDE SEQUENCE</scope>
</reference>
<keyword evidence="4" id="KW-0472">Membrane</keyword>
<dbReference type="PROSITE" id="PS51450">
    <property type="entry name" value="LRR"/>
    <property type="match status" value="1"/>
</dbReference>
<dbReference type="PROSITE" id="PS00022">
    <property type="entry name" value="EGF_1"/>
    <property type="match status" value="1"/>
</dbReference>
<evidence type="ECO:0000313" key="7">
    <source>
        <dbReference type="Proteomes" id="UP001295423"/>
    </source>
</evidence>
<feature type="transmembrane region" description="Helical" evidence="4">
    <location>
        <begin position="109"/>
        <end position="129"/>
    </location>
</feature>
<dbReference type="InterPro" id="IPR001611">
    <property type="entry name" value="Leu-rich_rpt"/>
</dbReference>
<feature type="coiled-coil region" evidence="3">
    <location>
        <begin position="19"/>
        <end position="46"/>
    </location>
</feature>
<dbReference type="InterPro" id="IPR003591">
    <property type="entry name" value="Leu-rich_rpt_typical-subtyp"/>
</dbReference>
<feature type="domain" description="EGF-like" evidence="5">
    <location>
        <begin position="657"/>
        <end position="668"/>
    </location>
</feature>
<dbReference type="InterPro" id="IPR002049">
    <property type="entry name" value="LE_dom"/>
</dbReference>
<dbReference type="AlphaFoldDB" id="A0AAD2FKP9"/>
<gene>
    <name evidence="6" type="ORF">CYCCA115_LOCUS10082</name>
</gene>
<keyword evidence="3" id="KW-0175">Coiled coil</keyword>
<dbReference type="InterPro" id="IPR000742">
    <property type="entry name" value="EGF"/>
</dbReference>
<dbReference type="InterPro" id="IPR050216">
    <property type="entry name" value="LRR_domain-containing"/>
</dbReference>
<dbReference type="Gene3D" id="3.80.10.10">
    <property type="entry name" value="Ribonuclease Inhibitor"/>
    <property type="match status" value="1"/>
</dbReference>